<dbReference type="GO" id="GO:0016757">
    <property type="term" value="F:glycosyltransferase activity"/>
    <property type="evidence" value="ECO:0007669"/>
    <property type="project" value="UniProtKB-KW"/>
</dbReference>
<gene>
    <name evidence="3" type="primary">glfT2</name>
    <name evidence="3" type="ORF">PSM7751_00233</name>
</gene>
<evidence type="ECO:0000313" key="4">
    <source>
        <dbReference type="Proteomes" id="UP000193963"/>
    </source>
</evidence>
<evidence type="ECO:0000256" key="1">
    <source>
        <dbReference type="SAM" id="MobiDB-lite"/>
    </source>
</evidence>
<keyword evidence="3" id="KW-0808">Transferase</keyword>
<dbReference type="Proteomes" id="UP000193963">
    <property type="component" value="Unassembled WGS sequence"/>
</dbReference>
<keyword evidence="2" id="KW-0472">Membrane</keyword>
<dbReference type="SUPFAM" id="SSF53448">
    <property type="entry name" value="Nucleotide-diphospho-sugar transferases"/>
    <property type="match status" value="1"/>
</dbReference>
<evidence type="ECO:0000313" key="3">
    <source>
        <dbReference type="EMBL" id="SLN12713.1"/>
    </source>
</evidence>
<dbReference type="EC" id="2.4.1.288" evidence="3"/>
<protein>
    <submittedName>
        <fullName evidence="3">Galactofuranosyl transferase GlfT2</fullName>
        <ecNumber evidence="3">2.4.1.288</ecNumber>
    </submittedName>
</protein>
<keyword evidence="2" id="KW-0812">Transmembrane</keyword>
<dbReference type="AlphaFoldDB" id="A0A1X6Y751"/>
<feature type="region of interest" description="Disordered" evidence="1">
    <location>
        <begin position="217"/>
        <end position="241"/>
    </location>
</feature>
<feature type="transmembrane region" description="Helical" evidence="2">
    <location>
        <begin position="310"/>
        <end position="326"/>
    </location>
</feature>
<keyword evidence="4" id="KW-1185">Reference proteome</keyword>
<dbReference type="InterPro" id="IPR029044">
    <property type="entry name" value="Nucleotide-diphossugar_trans"/>
</dbReference>
<evidence type="ECO:0000256" key="2">
    <source>
        <dbReference type="SAM" id="Phobius"/>
    </source>
</evidence>
<accession>A0A1X6Y751</accession>
<dbReference type="Gene3D" id="3.90.550.60">
    <property type="match status" value="1"/>
</dbReference>
<dbReference type="EMBL" id="FWFN01000001">
    <property type="protein sequence ID" value="SLN12713.1"/>
    <property type="molecule type" value="Genomic_DNA"/>
</dbReference>
<keyword evidence="2" id="KW-1133">Transmembrane helix</keyword>
<keyword evidence="3" id="KW-0328">Glycosyltransferase</keyword>
<sequence>MDDDIALDPRMVRRLVEALSYARPDRALGGAMLETERPRVLHEAGARLQRGWGVASFGTGRALGQQETLALFDRVAKADYNGWWFCAVPMTAVRRAGLPLPLFIRGDDIEYGCRLGAVGVASVTLPGCAVWHDAFAGKARPWLTYYDYRNLLVNAALHPQVAPPPAPLEVLGALFARLLCHQYGMAAAVRQAVSDYLAGPGQIDRITLTERHSQLSARFSREDGQPLAPGTPAPPPGSARDRPQAIGRVVALFLRRFIQISAGAGRGDPANASYSLHQITPAAVGPGPYVRRADPEGRRCLILSPHRARLWWGALAALALWLHYLLRHRAAARRWRDGAGALADREAWARRFAGAGAGPQSEGRSDGA</sequence>
<organism evidence="3 4">
    <name type="scientific">Pseudooceanicola marinus</name>
    <dbReference type="NCBI Taxonomy" id="396013"/>
    <lineage>
        <taxon>Bacteria</taxon>
        <taxon>Pseudomonadati</taxon>
        <taxon>Pseudomonadota</taxon>
        <taxon>Alphaproteobacteria</taxon>
        <taxon>Rhodobacterales</taxon>
        <taxon>Paracoccaceae</taxon>
        <taxon>Pseudooceanicola</taxon>
    </lineage>
</organism>
<name>A0A1X6Y751_9RHOB</name>
<reference evidence="3 4" key="1">
    <citation type="submission" date="2017-03" db="EMBL/GenBank/DDBJ databases">
        <authorList>
            <person name="Afonso C.L."/>
            <person name="Miller P.J."/>
            <person name="Scott M.A."/>
            <person name="Spackman E."/>
            <person name="Goraichik I."/>
            <person name="Dimitrov K.M."/>
            <person name="Suarez D.L."/>
            <person name="Swayne D.E."/>
        </authorList>
    </citation>
    <scope>NUCLEOTIDE SEQUENCE [LARGE SCALE GENOMIC DNA]</scope>
    <source>
        <strain evidence="3 4">CECT 7751</strain>
    </source>
</reference>
<proteinExistence type="predicted"/>